<reference evidence="1" key="1">
    <citation type="submission" date="2018-02" db="EMBL/GenBank/DDBJ databases">
        <title>Rhizophora mucronata_Transcriptome.</title>
        <authorList>
            <person name="Meera S.P."/>
            <person name="Sreeshan A."/>
            <person name="Augustine A."/>
        </authorList>
    </citation>
    <scope>NUCLEOTIDE SEQUENCE</scope>
    <source>
        <tissue evidence="1">Leaf</tissue>
    </source>
</reference>
<accession>A0A2P2KU27</accession>
<proteinExistence type="predicted"/>
<organism evidence="1">
    <name type="scientific">Rhizophora mucronata</name>
    <name type="common">Asiatic mangrove</name>
    <dbReference type="NCBI Taxonomy" id="61149"/>
    <lineage>
        <taxon>Eukaryota</taxon>
        <taxon>Viridiplantae</taxon>
        <taxon>Streptophyta</taxon>
        <taxon>Embryophyta</taxon>
        <taxon>Tracheophyta</taxon>
        <taxon>Spermatophyta</taxon>
        <taxon>Magnoliopsida</taxon>
        <taxon>eudicotyledons</taxon>
        <taxon>Gunneridae</taxon>
        <taxon>Pentapetalae</taxon>
        <taxon>rosids</taxon>
        <taxon>fabids</taxon>
        <taxon>Malpighiales</taxon>
        <taxon>Rhizophoraceae</taxon>
        <taxon>Rhizophora</taxon>
    </lineage>
</organism>
<dbReference type="EMBL" id="GGEC01028709">
    <property type="protein sequence ID" value="MBX09193.1"/>
    <property type="molecule type" value="Transcribed_RNA"/>
</dbReference>
<dbReference type="AlphaFoldDB" id="A0A2P2KU27"/>
<name>A0A2P2KU27_RHIMU</name>
<protein>
    <submittedName>
        <fullName evidence="1">Uncharacterized protein</fullName>
    </submittedName>
</protein>
<sequence>MLLLQLNPLPALKPFPQVQLCCVYIPLTGTQTPACQRSSVLTELSLHSELHNLPILSGMKLQVFDFLI</sequence>
<evidence type="ECO:0000313" key="1">
    <source>
        <dbReference type="EMBL" id="MBX09193.1"/>
    </source>
</evidence>